<dbReference type="GO" id="GO:0005829">
    <property type="term" value="C:cytosol"/>
    <property type="evidence" value="ECO:0007669"/>
    <property type="project" value="TreeGrafter"/>
</dbReference>
<dbReference type="InterPro" id="IPR011059">
    <property type="entry name" value="Metal-dep_hydrolase_composite"/>
</dbReference>
<dbReference type="Gene3D" id="3.20.20.140">
    <property type="entry name" value="Metal-dependent hydrolases"/>
    <property type="match status" value="1"/>
</dbReference>
<dbReference type="Proteomes" id="UP000036176">
    <property type="component" value="Unassembled WGS sequence"/>
</dbReference>
<organism evidence="2 3">
    <name type="scientific">Mycolicibacterium chubuense</name>
    <name type="common">Mycobacterium chubuense</name>
    <dbReference type="NCBI Taxonomy" id="1800"/>
    <lineage>
        <taxon>Bacteria</taxon>
        <taxon>Bacillati</taxon>
        <taxon>Actinomycetota</taxon>
        <taxon>Actinomycetes</taxon>
        <taxon>Mycobacteriales</taxon>
        <taxon>Mycobacteriaceae</taxon>
        <taxon>Mycolicibacterium</taxon>
    </lineage>
</organism>
<dbReference type="OrthoDB" id="9766983at2"/>
<dbReference type="PANTHER" id="PTHR11647">
    <property type="entry name" value="HYDRANTOINASE/DIHYDROPYRIMIDINASE FAMILY MEMBER"/>
    <property type="match status" value="1"/>
</dbReference>
<dbReference type="GO" id="GO:0016812">
    <property type="term" value="F:hydrolase activity, acting on carbon-nitrogen (but not peptide) bonds, in cyclic amides"/>
    <property type="evidence" value="ECO:0007669"/>
    <property type="project" value="TreeGrafter"/>
</dbReference>
<dbReference type="GO" id="GO:0047420">
    <property type="term" value="F:N-acyl-D-amino-acid deacylase activity"/>
    <property type="evidence" value="ECO:0007669"/>
    <property type="project" value="UniProtKB-EC"/>
</dbReference>
<sequence length="587" mass="63380">MLDLKITGGTVVDGTGAERFRADIGVKDGRIVEVRRRSGDDDGLSADAAEHIDATGRFVTPGFVDVHTHYDGQVSWDDTLEPSSLHGVTTVVSGNCGVGFAPVRPGREQWLIELMEGVEDIPGSALAEGITWQWESFPEYLDAIEKRSLAVDYGTQVAHGAVRGYAMGERGARNEEATDDDIAAMARIVTEAIEAGALGFSTSRTEAHRAIDGEPVPGTYAAEAELFGLGRAMAAGGQAVFEVSPQGTAGESPAEATMRELDWMTKLSAEIERPVSFTMIQTGGAPDLWRRQLERAGAALDQGIALYAQFAARPFGMLFGFTGYHAFTHRPTYRKLKAELEHADLMARLADPAVRAAILSETDLPPQPVPMFDGLYALIQYSVDKIFPIGDPPDYEPTPDMTVAAIAARRGEDPLATMYDLMLDSGGTAMLMLPFFNYAEGNHDAIYEMMTHPAAVSGLSDGGAHCGLICDASYPTFLLTHWARDRHRGPKFSLEYVVRKQTLDTATLFGLSDRGVIAQGRKADLNVIDMDALRLDVPRMAYDLPAGGRRLIQGASGYDATVVSGIVTRRHGADTGTRPGRLIRGVR</sequence>
<keyword evidence="2" id="KW-0378">Hydrolase</keyword>
<evidence type="ECO:0000313" key="2">
    <source>
        <dbReference type="EMBL" id="KMO71010.1"/>
    </source>
</evidence>
<dbReference type="EC" id="3.5.1.81" evidence="2"/>
<dbReference type="Pfam" id="PF07969">
    <property type="entry name" value="Amidohydro_3"/>
    <property type="match status" value="1"/>
</dbReference>
<dbReference type="PANTHER" id="PTHR11647:SF1">
    <property type="entry name" value="COLLAPSIN RESPONSE MEDIATOR PROTEIN"/>
    <property type="match status" value="1"/>
</dbReference>
<name>A0A0J6VJ61_MYCCU</name>
<dbReference type="EMBL" id="JYNX01000084">
    <property type="protein sequence ID" value="KMO71010.1"/>
    <property type="molecule type" value="Genomic_DNA"/>
</dbReference>
<proteinExistence type="predicted"/>
<gene>
    <name evidence="2" type="primary">dan_2</name>
    <name evidence="2" type="ORF">MCHUDSM44219_05337</name>
</gene>
<dbReference type="PATRIC" id="fig|1800.3.peg.5371"/>
<dbReference type="InterPro" id="IPR032466">
    <property type="entry name" value="Metal_Hydrolase"/>
</dbReference>
<dbReference type="SUPFAM" id="SSF51556">
    <property type="entry name" value="Metallo-dependent hydrolases"/>
    <property type="match status" value="1"/>
</dbReference>
<comment type="caution">
    <text evidence="2">The sequence shown here is derived from an EMBL/GenBank/DDBJ whole genome shotgun (WGS) entry which is preliminary data.</text>
</comment>
<protein>
    <submittedName>
        <fullName evidence="2">D-aminoacylase</fullName>
        <ecNumber evidence="2">3.5.1.81</ecNumber>
    </submittedName>
</protein>
<evidence type="ECO:0000259" key="1">
    <source>
        <dbReference type="Pfam" id="PF07969"/>
    </source>
</evidence>
<dbReference type="AlphaFoldDB" id="A0A0J6VJ61"/>
<dbReference type="SUPFAM" id="SSF51338">
    <property type="entry name" value="Composite domain of metallo-dependent hydrolases"/>
    <property type="match status" value="2"/>
</dbReference>
<dbReference type="InterPro" id="IPR013108">
    <property type="entry name" value="Amidohydro_3"/>
</dbReference>
<dbReference type="CDD" id="cd01297">
    <property type="entry name" value="D-aminoacylase"/>
    <property type="match status" value="1"/>
</dbReference>
<dbReference type="RefSeq" id="WP_048421204.1">
    <property type="nucleotide sequence ID" value="NZ_JYNX01000084.1"/>
</dbReference>
<reference evidence="2 3" key="1">
    <citation type="journal article" date="2015" name="Genome Biol. Evol.">
        <title>Characterization of Three Mycobacterium spp. with Potential Use in Bioremediation by Genome Sequencing and Comparative Genomics.</title>
        <authorList>
            <person name="Das S."/>
            <person name="Pettersson B.M."/>
            <person name="Behra P.R."/>
            <person name="Ramesh M."/>
            <person name="Dasgupta S."/>
            <person name="Bhattacharya A."/>
            <person name="Kirsebom L.A."/>
        </authorList>
    </citation>
    <scope>NUCLEOTIDE SEQUENCE [LARGE SCALE GENOMIC DNA]</scope>
    <source>
        <strain evidence="2 3">DSM 44219</strain>
    </source>
</reference>
<keyword evidence="3" id="KW-1185">Reference proteome</keyword>
<evidence type="ECO:0000313" key="3">
    <source>
        <dbReference type="Proteomes" id="UP000036176"/>
    </source>
</evidence>
<accession>A0A0J6VJ61</accession>
<feature type="domain" description="Amidohydrolase 3" evidence="1">
    <location>
        <begin position="51"/>
        <end position="567"/>
    </location>
</feature>
<dbReference type="InterPro" id="IPR050378">
    <property type="entry name" value="Metallo-dep_Hydrolases_sf"/>
</dbReference>